<dbReference type="Proteomes" id="UP000002195">
    <property type="component" value="Unassembled WGS sequence"/>
</dbReference>
<feature type="region of interest" description="Disordered" evidence="1">
    <location>
        <begin position="1"/>
        <end position="30"/>
    </location>
</feature>
<dbReference type="KEGG" id="ddi:DDB_G0281149"/>
<keyword evidence="2" id="KW-1133">Transmembrane helix</keyword>
<protein>
    <recommendedName>
        <fullName evidence="5">Transmembrane protein</fullName>
    </recommendedName>
</protein>
<accession>Q54UD2</accession>
<feature type="transmembrane region" description="Helical" evidence="2">
    <location>
        <begin position="167"/>
        <end position="188"/>
    </location>
</feature>
<dbReference type="PaxDb" id="44689-DDB0204042"/>
<evidence type="ECO:0000313" key="3">
    <source>
        <dbReference type="EMBL" id="EAL66871.1"/>
    </source>
</evidence>
<evidence type="ECO:0000256" key="2">
    <source>
        <dbReference type="SAM" id="Phobius"/>
    </source>
</evidence>
<keyword evidence="4" id="KW-1185">Reference proteome</keyword>
<dbReference type="dictyBase" id="DDB_G0281149"/>
<evidence type="ECO:0000256" key="1">
    <source>
        <dbReference type="SAM" id="MobiDB-lite"/>
    </source>
</evidence>
<reference evidence="3 4" key="1">
    <citation type="journal article" date="2005" name="Nature">
        <title>The genome of the social amoeba Dictyostelium discoideum.</title>
        <authorList>
            <consortium name="The Dictyostelium discoideum Sequencing Consortium"/>
            <person name="Eichinger L."/>
            <person name="Pachebat J.A."/>
            <person name="Glockner G."/>
            <person name="Rajandream M.A."/>
            <person name="Sucgang R."/>
            <person name="Berriman M."/>
            <person name="Song J."/>
            <person name="Olsen R."/>
            <person name="Szafranski K."/>
            <person name="Xu Q."/>
            <person name="Tunggal B."/>
            <person name="Kummerfeld S."/>
            <person name="Madera M."/>
            <person name="Konfortov B.A."/>
            <person name="Rivero F."/>
            <person name="Bankier A.T."/>
            <person name="Lehmann R."/>
            <person name="Hamlin N."/>
            <person name="Davies R."/>
            <person name="Gaudet P."/>
            <person name="Fey P."/>
            <person name="Pilcher K."/>
            <person name="Chen G."/>
            <person name="Saunders D."/>
            <person name="Sodergren E."/>
            <person name="Davis P."/>
            <person name="Kerhornou A."/>
            <person name="Nie X."/>
            <person name="Hall N."/>
            <person name="Anjard C."/>
            <person name="Hemphill L."/>
            <person name="Bason N."/>
            <person name="Farbrother P."/>
            <person name="Desany B."/>
            <person name="Just E."/>
            <person name="Morio T."/>
            <person name="Rost R."/>
            <person name="Churcher C."/>
            <person name="Cooper J."/>
            <person name="Haydock S."/>
            <person name="van Driessche N."/>
            <person name="Cronin A."/>
            <person name="Goodhead I."/>
            <person name="Muzny D."/>
            <person name="Mourier T."/>
            <person name="Pain A."/>
            <person name="Lu M."/>
            <person name="Harper D."/>
            <person name="Lindsay R."/>
            <person name="Hauser H."/>
            <person name="James K."/>
            <person name="Quiles M."/>
            <person name="Madan Babu M."/>
            <person name="Saito T."/>
            <person name="Buchrieser C."/>
            <person name="Wardroper A."/>
            <person name="Felder M."/>
            <person name="Thangavelu M."/>
            <person name="Johnson D."/>
            <person name="Knights A."/>
            <person name="Loulseged H."/>
            <person name="Mungall K."/>
            <person name="Oliver K."/>
            <person name="Price C."/>
            <person name="Quail M.A."/>
            <person name="Urushihara H."/>
            <person name="Hernandez J."/>
            <person name="Rabbinowitsch E."/>
            <person name="Steffen D."/>
            <person name="Sanders M."/>
            <person name="Ma J."/>
            <person name="Kohara Y."/>
            <person name="Sharp S."/>
            <person name="Simmonds M."/>
            <person name="Spiegler S."/>
            <person name="Tivey A."/>
            <person name="Sugano S."/>
            <person name="White B."/>
            <person name="Walker D."/>
            <person name="Woodward J."/>
            <person name="Winckler T."/>
            <person name="Tanaka Y."/>
            <person name="Shaulsky G."/>
            <person name="Schleicher M."/>
            <person name="Weinstock G."/>
            <person name="Rosenthal A."/>
            <person name="Cox E.C."/>
            <person name="Chisholm R.L."/>
            <person name="Gibbs R."/>
            <person name="Loomis W.F."/>
            <person name="Platzer M."/>
            <person name="Kay R.R."/>
            <person name="Williams J."/>
            <person name="Dear P.H."/>
            <person name="Noegel A.A."/>
            <person name="Barrell B."/>
            <person name="Kuspa A."/>
        </authorList>
    </citation>
    <scope>NUCLEOTIDE SEQUENCE [LARGE SCALE GENOMIC DNA]</scope>
    <source>
        <strain evidence="3 4">AX4</strain>
    </source>
</reference>
<dbReference type="HOGENOM" id="CLU_1597508_0_0_1"/>
<feature type="transmembrane region" description="Helical" evidence="2">
    <location>
        <begin position="134"/>
        <end position="155"/>
    </location>
</feature>
<dbReference type="InParanoid" id="Q54UD2"/>
<keyword evidence="2" id="KW-0472">Membrane</keyword>
<dbReference type="PANTHER" id="PTHR34078:SF3">
    <property type="entry name" value="TRANSMEMBRANE PROTEIN"/>
    <property type="match status" value="1"/>
</dbReference>
<dbReference type="SMR" id="Q54UD2"/>
<comment type="caution">
    <text evidence="3">The sequence shown here is derived from an EMBL/GenBank/DDBJ whole genome shotgun (WGS) entry which is preliminary data.</text>
</comment>
<dbReference type="GeneID" id="8622900"/>
<evidence type="ECO:0008006" key="5">
    <source>
        <dbReference type="Google" id="ProtNLM"/>
    </source>
</evidence>
<dbReference type="PANTHER" id="PTHR34078">
    <property type="entry name" value="EXPRESSED PROTEIN"/>
    <property type="match status" value="1"/>
</dbReference>
<sequence>MNIPIDNENNYSNNEVSPSPPPSSGLSLSQSISKPANIILTGENVGYNENEKLEIYKPIINKLDNQYDTVPLNPPHDLFNNQPAQFDENLHITYYSQTTTTTIQGDETQQIPYGDTQLPQIIVRNGDNEDQQHFIFALIFFILGFFTVIFWIVNIKFLKSRNKNARTLSNLSIIFTFVFILLLFIAVISSVSG</sequence>
<feature type="compositionally biased region" description="Low complexity" evidence="1">
    <location>
        <begin position="1"/>
        <end position="17"/>
    </location>
</feature>
<dbReference type="RefSeq" id="XP_640844.1">
    <property type="nucleotide sequence ID" value="XM_635752.1"/>
</dbReference>
<evidence type="ECO:0000313" key="4">
    <source>
        <dbReference type="Proteomes" id="UP000002195"/>
    </source>
</evidence>
<dbReference type="AlphaFoldDB" id="Q54UD2"/>
<keyword evidence="2" id="KW-0812">Transmembrane</keyword>
<name>Q54UD2_DICDI</name>
<dbReference type="EMBL" id="AAFI02000040">
    <property type="protein sequence ID" value="EAL66871.1"/>
    <property type="molecule type" value="Genomic_DNA"/>
</dbReference>
<organism evidence="3 4">
    <name type="scientific">Dictyostelium discoideum</name>
    <name type="common">Social amoeba</name>
    <dbReference type="NCBI Taxonomy" id="44689"/>
    <lineage>
        <taxon>Eukaryota</taxon>
        <taxon>Amoebozoa</taxon>
        <taxon>Evosea</taxon>
        <taxon>Eumycetozoa</taxon>
        <taxon>Dictyostelia</taxon>
        <taxon>Dictyosteliales</taxon>
        <taxon>Dictyosteliaceae</taxon>
        <taxon>Dictyostelium</taxon>
    </lineage>
</organism>
<proteinExistence type="predicted"/>
<gene>
    <name evidence="3" type="ORF">DDB_G0281149</name>
</gene>
<dbReference type="VEuPathDB" id="AmoebaDB:DDB_G0281149"/>